<dbReference type="GO" id="GO:0006355">
    <property type="term" value="P:regulation of DNA-templated transcription"/>
    <property type="evidence" value="ECO:0007669"/>
    <property type="project" value="InterPro"/>
</dbReference>
<dbReference type="InterPro" id="IPR036388">
    <property type="entry name" value="WH-like_DNA-bd_sf"/>
</dbReference>
<dbReference type="SUPFAM" id="SSF46785">
    <property type="entry name" value="Winged helix' DNA-binding domain"/>
    <property type="match status" value="1"/>
</dbReference>
<keyword evidence="2" id="KW-0238">DNA-binding</keyword>
<accession>A0A328AU64</accession>
<dbReference type="InterPro" id="IPR018490">
    <property type="entry name" value="cNMP-bd_dom_sf"/>
</dbReference>
<comment type="caution">
    <text evidence="5">The sequence shown here is derived from an EMBL/GenBank/DDBJ whole genome shotgun (WGS) entry which is preliminary data.</text>
</comment>
<keyword evidence="6" id="KW-1185">Reference proteome</keyword>
<name>A0A328AU64_9CAUL</name>
<evidence type="ECO:0000313" key="6">
    <source>
        <dbReference type="Proteomes" id="UP000249725"/>
    </source>
</evidence>
<sequence>MSLDLSEYRSFAPKRPNSGVAAMPFARRLNRFGLIAPTVLSALRQAAERPDWREVGEPLVAGVSGGARVILSGWAGEELQLPDGGRQICRILIPGDVVGLPRSRARAACAITALTPVSLADGSEVFGAGYEQDPTLRAAAAAFQEEAEAALLNHLLRLGRLNALQRTAHLFLELHERLAAAGLTQGARCPMPLTQEVLADVLGLSVVHVNRTLQTLKRERLVSTRRGSLEMLRLDALGELACLRIGRDGASAPRTFGQEAHEVGSQLIA</sequence>
<dbReference type="EMBL" id="QFYR01000001">
    <property type="protein sequence ID" value="RAK58129.1"/>
    <property type="molecule type" value="Genomic_DNA"/>
</dbReference>
<reference evidence="6" key="1">
    <citation type="submission" date="2018-05" db="EMBL/GenBank/DDBJ databases">
        <authorList>
            <person name="Li X."/>
        </authorList>
    </citation>
    <scope>NUCLEOTIDE SEQUENCE [LARGE SCALE GENOMIC DNA]</scope>
    <source>
        <strain evidence="6">YIM 73061</strain>
    </source>
</reference>
<organism evidence="5 6">
    <name type="scientific">Phenylobacterium deserti</name>
    <dbReference type="NCBI Taxonomy" id="1914756"/>
    <lineage>
        <taxon>Bacteria</taxon>
        <taxon>Pseudomonadati</taxon>
        <taxon>Pseudomonadota</taxon>
        <taxon>Alphaproteobacteria</taxon>
        <taxon>Caulobacterales</taxon>
        <taxon>Caulobacteraceae</taxon>
        <taxon>Phenylobacterium</taxon>
    </lineage>
</organism>
<evidence type="ECO:0000259" key="4">
    <source>
        <dbReference type="PROSITE" id="PS51063"/>
    </source>
</evidence>
<dbReference type="AlphaFoldDB" id="A0A328AU64"/>
<protein>
    <submittedName>
        <fullName evidence="5">Crp/Fnr family transcriptional regulator</fullName>
    </submittedName>
</protein>
<dbReference type="OrthoDB" id="7584044at2"/>
<dbReference type="GO" id="GO:0003677">
    <property type="term" value="F:DNA binding"/>
    <property type="evidence" value="ECO:0007669"/>
    <property type="project" value="UniProtKB-KW"/>
</dbReference>
<feature type="domain" description="HTH crp-type" evidence="4">
    <location>
        <begin position="161"/>
        <end position="235"/>
    </location>
</feature>
<dbReference type="Proteomes" id="UP000249725">
    <property type="component" value="Unassembled WGS sequence"/>
</dbReference>
<dbReference type="SUPFAM" id="SSF51206">
    <property type="entry name" value="cAMP-binding domain-like"/>
    <property type="match status" value="1"/>
</dbReference>
<dbReference type="Gene3D" id="1.10.10.10">
    <property type="entry name" value="Winged helix-like DNA-binding domain superfamily/Winged helix DNA-binding domain"/>
    <property type="match status" value="1"/>
</dbReference>
<evidence type="ECO:0000313" key="5">
    <source>
        <dbReference type="EMBL" id="RAK58129.1"/>
    </source>
</evidence>
<dbReference type="SMART" id="SM00419">
    <property type="entry name" value="HTH_CRP"/>
    <property type="match status" value="1"/>
</dbReference>
<gene>
    <name evidence="5" type="ORF">DJ018_09550</name>
</gene>
<keyword evidence="3" id="KW-0804">Transcription</keyword>
<dbReference type="InterPro" id="IPR014710">
    <property type="entry name" value="RmlC-like_jellyroll"/>
</dbReference>
<evidence type="ECO:0000256" key="3">
    <source>
        <dbReference type="ARBA" id="ARBA00023163"/>
    </source>
</evidence>
<dbReference type="Pfam" id="PF13545">
    <property type="entry name" value="HTH_Crp_2"/>
    <property type="match status" value="1"/>
</dbReference>
<keyword evidence="1" id="KW-0805">Transcription regulation</keyword>
<dbReference type="PROSITE" id="PS51063">
    <property type="entry name" value="HTH_CRP_2"/>
    <property type="match status" value="1"/>
</dbReference>
<dbReference type="RefSeq" id="WP_111514579.1">
    <property type="nucleotide sequence ID" value="NZ_QFYR01000001.1"/>
</dbReference>
<dbReference type="Gene3D" id="2.60.120.10">
    <property type="entry name" value="Jelly Rolls"/>
    <property type="match status" value="1"/>
</dbReference>
<proteinExistence type="predicted"/>
<evidence type="ECO:0000256" key="2">
    <source>
        <dbReference type="ARBA" id="ARBA00023125"/>
    </source>
</evidence>
<evidence type="ECO:0000256" key="1">
    <source>
        <dbReference type="ARBA" id="ARBA00023015"/>
    </source>
</evidence>
<dbReference type="InterPro" id="IPR036390">
    <property type="entry name" value="WH_DNA-bd_sf"/>
</dbReference>
<dbReference type="InterPro" id="IPR012318">
    <property type="entry name" value="HTH_CRP"/>
</dbReference>